<accession>A0AAD9XC45</accession>
<sequence length="119" mass="12247">MVGRVAFGAVGKVGSVGRVGNGVESNGGSVALGRVGNGAEDNGGNMALGRVERVGRVGNGVAFGRVGMEGNGSRDNVGGDEAGVSNRWRAARLISKLDKHNAIRNDNREQWLKEAGDMV</sequence>
<proteinExistence type="predicted"/>
<reference evidence="1" key="1">
    <citation type="journal article" date="2023" name="Plant J.">
        <title>Genome sequences and population genomics provide insights into the demographic history, inbreeding, and mutation load of two 'living fossil' tree species of Dipteronia.</title>
        <authorList>
            <person name="Feng Y."/>
            <person name="Comes H.P."/>
            <person name="Chen J."/>
            <person name="Zhu S."/>
            <person name="Lu R."/>
            <person name="Zhang X."/>
            <person name="Li P."/>
            <person name="Qiu J."/>
            <person name="Olsen K.M."/>
            <person name="Qiu Y."/>
        </authorList>
    </citation>
    <scope>NUCLEOTIDE SEQUENCE</scope>
    <source>
        <strain evidence="1">KIB01</strain>
    </source>
</reference>
<dbReference type="EMBL" id="JANJYI010000003">
    <property type="protein sequence ID" value="KAK2656567.1"/>
    <property type="molecule type" value="Genomic_DNA"/>
</dbReference>
<dbReference type="Proteomes" id="UP001280121">
    <property type="component" value="Unassembled WGS sequence"/>
</dbReference>
<evidence type="ECO:0000313" key="2">
    <source>
        <dbReference type="Proteomes" id="UP001280121"/>
    </source>
</evidence>
<gene>
    <name evidence="1" type="ORF">Ddye_009619</name>
</gene>
<name>A0AAD9XC45_9ROSI</name>
<dbReference type="AlphaFoldDB" id="A0AAD9XC45"/>
<organism evidence="1 2">
    <name type="scientific">Dipteronia dyeriana</name>
    <dbReference type="NCBI Taxonomy" id="168575"/>
    <lineage>
        <taxon>Eukaryota</taxon>
        <taxon>Viridiplantae</taxon>
        <taxon>Streptophyta</taxon>
        <taxon>Embryophyta</taxon>
        <taxon>Tracheophyta</taxon>
        <taxon>Spermatophyta</taxon>
        <taxon>Magnoliopsida</taxon>
        <taxon>eudicotyledons</taxon>
        <taxon>Gunneridae</taxon>
        <taxon>Pentapetalae</taxon>
        <taxon>rosids</taxon>
        <taxon>malvids</taxon>
        <taxon>Sapindales</taxon>
        <taxon>Sapindaceae</taxon>
        <taxon>Hippocastanoideae</taxon>
        <taxon>Acereae</taxon>
        <taxon>Dipteronia</taxon>
    </lineage>
</organism>
<comment type="caution">
    <text evidence="1">The sequence shown here is derived from an EMBL/GenBank/DDBJ whole genome shotgun (WGS) entry which is preliminary data.</text>
</comment>
<protein>
    <submittedName>
        <fullName evidence="1">Uncharacterized protein</fullName>
    </submittedName>
</protein>
<evidence type="ECO:0000313" key="1">
    <source>
        <dbReference type="EMBL" id="KAK2656567.1"/>
    </source>
</evidence>
<keyword evidence="2" id="KW-1185">Reference proteome</keyword>